<protein>
    <recommendedName>
        <fullName evidence="1">Aminoglycoside phosphotransferase domain-containing protein</fullName>
    </recommendedName>
</protein>
<evidence type="ECO:0000313" key="3">
    <source>
        <dbReference type="Proteomes" id="UP000185612"/>
    </source>
</evidence>
<dbReference type="InterPro" id="IPR002575">
    <property type="entry name" value="Aminoglycoside_PTrfase"/>
</dbReference>
<dbReference type="SUPFAM" id="SSF56112">
    <property type="entry name" value="Protein kinase-like (PK-like)"/>
    <property type="match status" value="1"/>
</dbReference>
<keyword evidence="3" id="KW-1185">Reference proteome</keyword>
<dbReference type="InParanoid" id="A0A1Q5PYR5"/>
<dbReference type="Gene3D" id="3.90.1200.10">
    <property type="match status" value="1"/>
</dbReference>
<sequence>MTAFTILRALPHVRRAWPGRDGSLTFEQRDPAGQLRAGHISATGKITITPHRTDPKLPDLHPHLAGELVVHRYGRRAVVLGRDRVHKLLRAGRASGPAGAAHQVGHVCRRAGLACPALLAATSSHLEFTRLPGQSLHALGPAGLPGWERFADTWPQVTAARLPLGSFTGADEAAVLRRWLDMVVAHQALPDLPHLTRAVEQVCAELAQPAEPLVLSHRDLHDKQFLWSGSSLAVLDLDTAAYAEPSLDLGNLLTHLELRALQGVWSTEVAAAVADRLQALTSRLPISPPRLALYRRSAALRLACVYAFRPTSASWLPAWLATHLSPSFASPQKEN</sequence>
<feature type="domain" description="Aminoglycoside phosphotransferase" evidence="1">
    <location>
        <begin position="83"/>
        <end position="259"/>
    </location>
</feature>
<name>A0A1Q5PYR5_9ACTO</name>
<dbReference type="OrthoDB" id="7842280at2"/>
<comment type="caution">
    <text evidence="2">The sequence shown here is derived from an EMBL/GenBank/DDBJ whole genome shotgun (WGS) entry which is preliminary data.</text>
</comment>
<dbReference type="AlphaFoldDB" id="A0A1Q5PYR5"/>
<proteinExistence type="predicted"/>
<accession>A0A1Q5PYR5</accession>
<organism evidence="2 3">
    <name type="scientific">Buchananella hordeovulneris</name>
    <dbReference type="NCBI Taxonomy" id="52770"/>
    <lineage>
        <taxon>Bacteria</taxon>
        <taxon>Bacillati</taxon>
        <taxon>Actinomycetota</taxon>
        <taxon>Actinomycetes</taxon>
        <taxon>Actinomycetales</taxon>
        <taxon>Actinomycetaceae</taxon>
        <taxon>Buchananella</taxon>
    </lineage>
</organism>
<evidence type="ECO:0000259" key="1">
    <source>
        <dbReference type="Pfam" id="PF01636"/>
    </source>
</evidence>
<dbReference type="STRING" id="52770.BSZ40_00785"/>
<dbReference type="Proteomes" id="UP000185612">
    <property type="component" value="Unassembled WGS sequence"/>
</dbReference>
<evidence type="ECO:0000313" key="2">
    <source>
        <dbReference type="EMBL" id="OKL52677.1"/>
    </source>
</evidence>
<reference evidence="3" key="1">
    <citation type="submission" date="2016-12" db="EMBL/GenBank/DDBJ databases">
        <authorList>
            <person name="Meng X."/>
        </authorList>
    </citation>
    <scope>NUCLEOTIDE SEQUENCE [LARGE SCALE GENOMIC DNA]</scope>
    <source>
        <strain evidence="3">DSM 20732</strain>
    </source>
</reference>
<dbReference type="RefSeq" id="WP_073822265.1">
    <property type="nucleotide sequence ID" value="NZ_MQVS01000001.1"/>
</dbReference>
<dbReference type="InterPro" id="IPR011009">
    <property type="entry name" value="Kinase-like_dom_sf"/>
</dbReference>
<gene>
    <name evidence="2" type="ORF">BSZ40_00785</name>
</gene>
<dbReference type="EMBL" id="MQVS01000001">
    <property type="protein sequence ID" value="OKL52677.1"/>
    <property type="molecule type" value="Genomic_DNA"/>
</dbReference>
<dbReference type="Pfam" id="PF01636">
    <property type="entry name" value="APH"/>
    <property type="match status" value="1"/>
</dbReference>